<comment type="subcellular location">
    <subcellularLocation>
        <location evidence="2">Chromosome</location>
        <location evidence="2">Telomere</location>
    </subcellularLocation>
    <subcellularLocation>
        <location evidence="1">Nucleus</location>
    </subcellularLocation>
</comment>
<feature type="compositionally biased region" description="Acidic residues" evidence="14">
    <location>
        <begin position="86"/>
        <end position="101"/>
    </location>
</feature>
<evidence type="ECO:0000256" key="1">
    <source>
        <dbReference type="ARBA" id="ARBA00004123"/>
    </source>
</evidence>
<evidence type="ECO:0000313" key="16">
    <source>
        <dbReference type="Proteomes" id="UP000037136"/>
    </source>
</evidence>
<keyword evidence="16" id="KW-1185">Reference proteome</keyword>
<dbReference type="AlphaFoldDB" id="A0A2A9P4R5"/>
<dbReference type="GO" id="GO:0005634">
    <property type="term" value="C:nucleus"/>
    <property type="evidence" value="ECO:0007669"/>
    <property type="project" value="UniProtKB-SubCell"/>
</dbReference>
<dbReference type="Proteomes" id="UP000037136">
    <property type="component" value="Unassembled WGS sequence"/>
</dbReference>
<comment type="subunit">
    <text evidence="4">Component of the EKC/KEOPS complex composed of at least BUD32, CGI121, GON7, KAE1 and PCC1; the whole complex dimerizes.</text>
</comment>
<evidence type="ECO:0000256" key="5">
    <source>
        <dbReference type="ARBA" id="ARBA00019746"/>
    </source>
</evidence>
<proteinExistence type="inferred from homology"/>
<evidence type="ECO:0000256" key="11">
    <source>
        <dbReference type="ARBA" id="ARBA00023163"/>
    </source>
</evidence>
<feature type="region of interest" description="Disordered" evidence="14">
    <location>
        <begin position="65"/>
        <end position="101"/>
    </location>
</feature>
<comment type="caution">
    <text evidence="15">The sequence shown here is derived from an EMBL/GenBank/DDBJ whole genome shotgun (WGS) entry which is preliminary data.</text>
</comment>
<keyword evidence="6" id="KW-0158">Chromosome</keyword>
<comment type="function">
    <text evidence="13">Component of the EKC/KEOPS complex that is required for the formation of a threonylcarbamoyl group on adenosine at position 37 (t(6)A37) in tRNAs that read codons beginning with adenine. The complex is probably involved in the transfer of the threonylcarbamoyl moiety of threonylcarbamoyl-AMP (TC-AMP) to the N6 group of A37. GON7 likely plays a supporting role to the catalytic subunit KAE1 in the complex. The EKC/KEOPS complex also promotes both telomere uncapping and telomere elongation. The complex is required for efficient recruitment of transcriptional coactivators.</text>
</comment>
<evidence type="ECO:0000313" key="15">
    <source>
        <dbReference type="EMBL" id="PFH55852.1"/>
    </source>
</evidence>
<evidence type="ECO:0000256" key="12">
    <source>
        <dbReference type="ARBA" id="ARBA00023242"/>
    </source>
</evidence>
<keyword evidence="8" id="KW-0779">Telomere</keyword>
<evidence type="ECO:0000256" key="6">
    <source>
        <dbReference type="ARBA" id="ARBA00022454"/>
    </source>
</evidence>
<keyword evidence="11" id="KW-0804">Transcription</keyword>
<sequence>MADTKNFSLTATYSSPTNEAFSLVRHIPAPPSDAVSDKVRYLETLRNAVDVTQALVNKELTARMDQDKAREASVGNAAAAKLGVDEDKEEDNYGEEGQDEE</sequence>
<protein>
    <recommendedName>
        <fullName evidence="5">EKC/KEOPS complex subunit GON7</fullName>
    </recommendedName>
</protein>
<keyword evidence="7" id="KW-0819">tRNA processing</keyword>
<accession>A0A2A9P4R5</accession>
<keyword evidence="10" id="KW-0010">Activator</keyword>
<dbReference type="Pfam" id="PF08738">
    <property type="entry name" value="Gon7"/>
    <property type="match status" value="1"/>
</dbReference>
<evidence type="ECO:0000256" key="2">
    <source>
        <dbReference type="ARBA" id="ARBA00004574"/>
    </source>
</evidence>
<gene>
    <name evidence="15" type="ORF">XA68_17514</name>
</gene>
<evidence type="ECO:0000256" key="4">
    <source>
        <dbReference type="ARBA" id="ARBA00011534"/>
    </source>
</evidence>
<dbReference type="OrthoDB" id="2288868at2759"/>
<evidence type="ECO:0000256" key="13">
    <source>
        <dbReference type="ARBA" id="ARBA00025393"/>
    </source>
</evidence>
<dbReference type="GO" id="GO:0008033">
    <property type="term" value="P:tRNA processing"/>
    <property type="evidence" value="ECO:0007669"/>
    <property type="project" value="UniProtKB-KW"/>
</dbReference>
<name>A0A2A9P4R5_OPHUN</name>
<evidence type="ECO:0000256" key="3">
    <source>
        <dbReference type="ARBA" id="ARBA00008529"/>
    </source>
</evidence>
<comment type="similarity">
    <text evidence="3">Belongs to the GON7 family.</text>
</comment>
<evidence type="ECO:0000256" key="10">
    <source>
        <dbReference type="ARBA" id="ARBA00023159"/>
    </source>
</evidence>
<reference evidence="15 16" key="2">
    <citation type="journal article" date="2017" name="Sci. Rep.">
        <title>Ant-infecting Ophiocordyceps genomes reveal a high diversity of potential behavioral manipulation genes and a possible major role for enterotoxins.</title>
        <authorList>
            <person name="de Bekker C."/>
            <person name="Ohm R.A."/>
            <person name="Evans H.C."/>
            <person name="Brachmann A."/>
            <person name="Hughes D.P."/>
        </authorList>
    </citation>
    <scope>NUCLEOTIDE SEQUENCE [LARGE SCALE GENOMIC DNA]</scope>
    <source>
        <strain evidence="15 16">SC16a</strain>
    </source>
</reference>
<reference evidence="15 16" key="1">
    <citation type="journal article" date="2015" name="BMC Genomics">
        <title>Gene expression during zombie ant biting behavior reflects the complexity underlying fungal parasitic behavioral manipulation.</title>
        <authorList>
            <person name="de Bekker C."/>
            <person name="Ohm R.A."/>
            <person name="Loreto R.G."/>
            <person name="Sebastian A."/>
            <person name="Albert I."/>
            <person name="Merrow M."/>
            <person name="Brachmann A."/>
            <person name="Hughes D.P."/>
        </authorList>
    </citation>
    <scope>NUCLEOTIDE SEQUENCE [LARGE SCALE GENOMIC DNA]</scope>
    <source>
        <strain evidence="15 16">SC16a</strain>
    </source>
</reference>
<keyword evidence="9" id="KW-0805">Transcription regulation</keyword>
<organism evidence="15 16">
    <name type="scientific">Ophiocordyceps unilateralis</name>
    <name type="common">Zombie-ant fungus</name>
    <name type="synonym">Torrubia unilateralis</name>
    <dbReference type="NCBI Taxonomy" id="268505"/>
    <lineage>
        <taxon>Eukaryota</taxon>
        <taxon>Fungi</taxon>
        <taxon>Dikarya</taxon>
        <taxon>Ascomycota</taxon>
        <taxon>Pezizomycotina</taxon>
        <taxon>Sordariomycetes</taxon>
        <taxon>Hypocreomycetidae</taxon>
        <taxon>Hypocreales</taxon>
        <taxon>Ophiocordycipitaceae</taxon>
        <taxon>Ophiocordyceps</taxon>
    </lineage>
</organism>
<keyword evidence="12" id="KW-0539">Nucleus</keyword>
<evidence type="ECO:0000256" key="9">
    <source>
        <dbReference type="ARBA" id="ARBA00023015"/>
    </source>
</evidence>
<dbReference type="GO" id="GO:0000781">
    <property type="term" value="C:chromosome, telomeric region"/>
    <property type="evidence" value="ECO:0007669"/>
    <property type="project" value="UniProtKB-SubCell"/>
</dbReference>
<evidence type="ECO:0000256" key="7">
    <source>
        <dbReference type="ARBA" id="ARBA00022694"/>
    </source>
</evidence>
<dbReference type="EMBL" id="LAZP02000743">
    <property type="protein sequence ID" value="PFH55852.1"/>
    <property type="molecule type" value="Genomic_DNA"/>
</dbReference>
<dbReference type="InterPro" id="IPR014849">
    <property type="entry name" value="EKC/KEOPS_Gon7"/>
</dbReference>
<evidence type="ECO:0000256" key="8">
    <source>
        <dbReference type="ARBA" id="ARBA00022895"/>
    </source>
</evidence>
<evidence type="ECO:0000256" key="14">
    <source>
        <dbReference type="SAM" id="MobiDB-lite"/>
    </source>
</evidence>